<dbReference type="SUPFAM" id="SSF56801">
    <property type="entry name" value="Acetyl-CoA synthetase-like"/>
    <property type="match status" value="1"/>
</dbReference>
<proteinExistence type="inferred from homology"/>
<dbReference type="Pfam" id="PF00501">
    <property type="entry name" value="AMP-binding"/>
    <property type="match status" value="1"/>
</dbReference>
<evidence type="ECO:0000256" key="2">
    <source>
        <dbReference type="ARBA" id="ARBA00022553"/>
    </source>
</evidence>
<dbReference type="InterPro" id="IPR036736">
    <property type="entry name" value="ACP-like_sf"/>
</dbReference>
<evidence type="ECO:0000259" key="4">
    <source>
        <dbReference type="PROSITE" id="PS50075"/>
    </source>
</evidence>
<dbReference type="SUPFAM" id="SSF47336">
    <property type="entry name" value="ACP-like"/>
    <property type="match status" value="1"/>
</dbReference>
<reference evidence="5" key="1">
    <citation type="submission" date="2021-07" db="EMBL/GenBank/DDBJ databases">
        <authorList>
            <person name="Branca A.L. A."/>
        </authorList>
    </citation>
    <scope>NUCLEOTIDE SEQUENCE</scope>
</reference>
<dbReference type="Pfam" id="PF07993">
    <property type="entry name" value="NAD_binding_4"/>
    <property type="match status" value="1"/>
</dbReference>
<protein>
    <recommendedName>
        <fullName evidence="4">Carrier domain-containing protein</fullName>
    </recommendedName>
</protein>
<dbReference type="PANTHER" id="PTHR44845:SF6">
    <property type="entry name" value="BETA-ALANINE-ACTIVATING ENZYME"/>
    <property type="match status" value="1"/>
</dbReference>
<dbReference type="Gene3D" id="2.30.38.10">
    <property type="entry name" value="Luciferase, Domain 3"/>
    <property type="match status" value="1"/>
</dbReference>
<dbReference type="EMBL" id="CAJVOS010000028">
    <property type="protein sequence ID" value="CAG8135737.1"/>
    <property type="molecule type" value="Genomic_DNA"/>
</dbReference>
<evidence type="ECO:0000256" key="1">
    <source>
        <dbReference type="ARBA" id="ARBA00022450"/>
    </source>
</evidence>
<dbReference type="Gene3D" id="3.30.300.30">
    <property type="match status" value="1"/>
</dbReference>
<dbReference type="Gene3D" id="3.40.50.720">
    <property type="entry name" value="NAD(P)-binding Rossmann-like Domain"/>
    <property type="match status" value="1"/>
</dbReference>
<evidence type="ECO:0000313" key="5">
    <source>
        <dbReference type="EMBL" id="CAG8135737.1"/>
    </source>
</evidence>
<feature type="domain" description="Carrier" evidence="4">
    <location>
        <begin position="529"/>
        <end position="606"/>
    </location>
</feature>
<keyword evidence="6" id="KW-1185">Reference proteome</keyword>
<dbReference type="InterPro" id="IPR013120">
    <property type="entry name" value="FAR_NAD-bd"/>
</dbReference>
<dbReference type="InterPro" id="IPR036291">
    <property type="entry name" value="NAD(P)-bd_dom_sf"/>
</dbReference>
<dbReference type="InterPro" id="IPR020845">
    <property type="entry name" value="AMP-binding_CS"/>
</dbReference>
<dbReference type="SUPFAM" id="SSF51735">
    <property type="entry name" value="NAD(P)-binding Rossmann-fold domains"/>
    <property type="match status" value="1"/>
</dbReference>
<dbReference type="InterPro" id="IPR010071">
    <property type="entry name" value="AA_adenyl_dom"/>
</dbReference>
<dbReference type="GO" id="GO:0044550">
    <property type="term" value="P:secondary metabolite biosynthetic process"/>
    <property type="evidence" value="ECO:0007669"/>
    <property type="project" value="UniProtKB-ARBA"/>
</dbReference>
<sequence>MGSIEPQGLAEALQQQVELSKEVIAIQSGYHTLSFKELHTKALRLANQILEKRLPVESPIAILAPRGINHVLAQVAVIYAGGSCTPLDVKQPDSYLTTLLSHLDCALVITDPEYQDRLLGYDHLLANHETHPERSKYDLARTAISSNGPSACSHIFHTSGTTGKPKAVQVLAGGILNLAYHATYLVERGQRFAHVGNVSFDAALFEIWVSLLSGSSMVIIPQDVVLDPVAFSDCLRSEKIDVMLLTPALLTSTVNAVPNAFVTLHTLYTGGEAINVQTVKTIFENGPPQRLINLYGPTECTVYALCHQVVFSDVEANNVPLGHPIDNMTAAVLDEELNPVQNGEVGELMLQGAGVSRGYRGETEKTAKAFVHVPHLSHLQKTSSDSHIYRTGDLVRINEAGLYCFIGRKDNQVKIRGQRIELEAVELLLLETGLVSDAAVLKVEPEDSTIGAILLAYVIPKSATMDSHAIVRAFVQRTPHMVPRIEFIDEFPLRPTGKVDRKKLEQQYLEKVRIARSSLCKTNKGPRKYNYSAILEHLQILWLDILCLSVSGLTPSCDFFHLGGTSLQAATLVARVRQAFGVELQSAALYEHSTLEELARLVQTLQAGGQSDPRKQLEALWKQDCDLGKGLTPMKGNLPDWKAPDEGRVLMTGVTGFVGAFLLFELLKMPQVRRVACLIRAKDEEAGWTRLRKNLKKYQITIDSEMEERVLIVPGDFGQPNLGLSPDIYDLLGGWSSVVFHLGAHVNYVQPYSSHRSANVHGTLRMLEFANHRRPKMLHYSSSIAAYGPSGFVLGAKRIGEDERPRKYMRALQYDTGYSQSQMVAECVVWNAIDNGLPAAIFRPGFVLGHSKSGISNPDDFVGRLFSSCLAMGSHPILPAQRKEFIPVDFVVGALLHIAASSARLGRAYNLIQPRHQAALDMNTTFELLNGMSPVLLRPLPYSEWVKCFSFETQDPLHPLMPMLQEKVLGDLTRWEVQEQMAIYGTDNLREALQDAPMILHCEPMSTLFEKYVHQWIPADLRRQR</sequence>
<dbReference type="PANTHER" id="PTHR44845">
    <property type="entry name" value="CARRIER DOMAIN-CONTAINING PROTEIN"/>
    <property type="match status" value="1"/>
</dbReference>
<evidence type="ECO:0000313" key="6">
    <source>
        <dbReference type="Proteomes" id="UP001153618"/>
    </source>
</evidence>
<dbReference type="OrthoDB" id="408177at2759"/>
<comment type="caution">
    <text evidence="5">The sequence shown here is derived from an EMBL/GenBank/DDBJ whole genome shotgun (WGS) entry which is preliminary data.</text>
</comment>
<gene>
    <name evidence="5" type="ORF">POLS_LOCUS5640</name>
</gene>
<dbReference type="NCBIfam" id="TIGR01733">
    <property type="entry name" value="AA-adenyl-dom"/>
    <property type="match status" value="1"/>
</dbReference>
<organism evidence="5 6">
    <name type="scientific">Penicillium olsonii</name>
    <dbReference type="NCBI Taxonomy" id="99116"/>
    <lineage>
        <taxon>Eukaryota</taxon>
        <taxon>Fungi</taxon>
        <taxon>Dikarya</taxon>
        <taxon>Ascomycota</taxon>
        <taxon>Pezizomycotina</taxon>
        <taxon>Eurotiomycetes</taxon>
        <taxon>Eurotiomycetidae</taxon>
        <taxon>Eurotiales</taxon>
        <taxon>Aspergillaceae</taxon>
        <taxon>Penicillium</taxon>
    </lineage>
</organism>
<dbReference type="Gene3D" id="1.10.1200.10">
    <property type="entry name" value="ACP-like"/>
    <property type="match status" value="1"/>
</dbReference>
<dbReference type="InterPro" id="IPR010080">
    <property type="entry name" value="Thioester_reductase-like_dom"/>
</dbReference>
<dbReference type="SMART" id="SM00823">
    <property type="entry name" value="PKS_PP"/>
    <property type="match status" value="1"/>
</dbReference>
<evidence type="ECO:0000256" key="3">
    <source>
        <dbReference type="ARBA" id="ARBA00029454"/>
    </source>
</evidence>
<accession>A0A9W4HUY9</accession>
<keyword evidence="1" id="KW-0596">Phosphopantetheine</keyword>
<dbReference type="PROSITE" id="PS00455">
    <property type="entry name" value="AMP_BINDING"/>
    <property type="match status" value="1"/>
</dbReference>
<dbReference type="InterPro" id="IPR000873">
    <property type="entry name" value="AMP-dep_synth/lig_dom"/>
</dbReference>
<name>A0A9W4HUY9_PENOL</name>
<dbReference type="InterPro" id="IPR020806">
    <property type="entry name" value="PKS_PP-bd"/>
</dbReference>
<dbReference type="Proteomes" id="UP001153618">
    <property type="component" value="Unassembled WGS sequence"/>
</dbReference>
<dbReference type="Gene3D" id="3.40.50.980">
    <property type="match status" value="2"/>
</dbReference>
<keyword evidence="2" id="KW-0597">Phosphoprotein</keyword>
<dbReference type="GO" id="GO:0031177">
    <property type="term" value="F:phosphopantetheine binding"/>
    <property type="evidence" value="ECO:0007669"/>
    <property type="project" value="InterPro"/>
</dbReference>
<dbReference type="CDD" id="cd05235">
    <property type="entry name" value="SDR_e1"/>
    <property type="match status" value="1"/>
</dbReference>
<dbReference type="Pfam" id="PF00550">
    <property type="entry name" value="PP-binding"/>
    <property type="match status" value="1"/>
</dbReference>
<dbReference type="AlphaFoldDB" id="A0A9W4HUY9"/>
<dbReference type="InterPro" id="IPR045851">
    <property type="entry name" value="AMP-bd_C_sf"/>
</dbReference>
<dbReference type="CDD" id="cd05930">
    <property type="entry name" value="A_NRPS"/>
    <property type="match status" value="1"/>
</dbReference>
<dbReference type="InterPro" id="IPR009081">
    <property type="entry name" value="PP-bd_ACP"/>
</dbReference>
<comment type="similarity">
    <text evidence="3">Belongs to the NRP synthetase family.</text>
</comment>
<dbReference type="NCBIfam" id="TIGR01746">
    <property type="entry name" value="Thioester-redct"/>
    <property type="match status" value="1"/>
</dbReference>
<dbReference type="PROSITE" id="PS50075">
    <property type="entry name" value="CARRIER"/>
    <property type="match status" value="1"/>
</dbReference>